<dbReference type="PANTHER" id="PTHR22893:SF91">
    <property type="entry name" value="NADPH DEHYDROGENASE 2-RELATED"/>
    <property type="match status" value="1"/>
</dbReference>
<accession>A0A5Q4ZDZ4</accession>
<dbReference type="InterPro" id="IPR013785">
    <property type="entry name" value="Aldolase_TIM"/>
</dbReference>
<dbReference type="EMBL" id="LR699553">
    <property type="protein sequence ID" value="VVD29013.1"/>
    <property type="molecule type" value="Genomic_DNA"/>
</dbReference>
<dbReference type="EC" id="1.-.-.-" evidence="5"/>
<dbReference type="Gene3D" id="3.20.20.70">
    <property type="entry name" value="Aldolase class I"/>
    <property type="match status" value="1"/>
</dbReference>
<dbReference type="AlphaFoldDB" id="A0A5Q4ZDZ4"/>
<dbReference type="Proteomes" id="UP000325811">
    <property type="component" value="Chromosome I"/>
</dbReference>
<evidence type="ECO:0000313" key="6">
    <source>
        <dbReference type="Proteomes" id="UP000325811"/>
    </source>
</evidence>
<dbReference type="KEGG" id="pdio:PDMSB3_2557"/>
<dbReference type="PANTHER" id="PTHR22893">
    <property type="entry name" value="NADH OXIDOREDUCTASE-RELATED"/>
    <property type="match status" value="1"/>
</dbReference>
<gene>
    <name evidence="5" type="primary">nemA</name>
    <name evidence="5" type="ORF">PDMSB3_2557</name>
</gene>
<evidence type="ECO:0000313" key="5">
    <source>
        <dbReference type="EMBL" id="VVD29013.1"/>
    </source>
</evidence>
<dbReference type="FunFam" id="3.20.20.70:FF:000059">
    <property type="entry name" value="N-ethylmaleimide reductase, FMN-linked"/>
    <property type="match status" value="1"/>
</dbReference>
<dbReference type="Pfam" id="PF00724">
    <property type="entry name" value="Oxidored_FMN"/>
    <property type="match status" value="1"/>
</dbReference>
<dbReference type="InterPro" id="IPR001155">
    <property type="entry name" value="OxRdtase_FMN_N"/>
</dbReference>
<evidence type="ECO:0000259" key="4">
    <source>
        <dbReference type="Pfam" id="PF00724"/>
    </source>
</evidence>
<sequence>MQPSDLFSPGALGGIHIPNRVAMAPLTRARADLDGVQTSLAAEYYSQRASAGLIVAEATNVSRQGRGYAYTPGIYTEAQARAWRQVTDAVHDAAGTIVLQLLHTGRISHVTLHEGARAPVGPSAIQAGGTVLTAAGMLPPSMPRALQTDEIPGVIDEYRHAARMAEQAGFDGVEIHMGNCFLLEQFLRDGTNRRDDQYGGSVENRLRLPVEVAEAVAEIWGAGHVGVRLSPVKTTIGETPLDSDPQSTYERLAERLGALGLAYLHCIEERAPAGTAGAFDFQSLRRAFDGAYIANGGYDRALAAAAIATGHADMVAFGKAFIGNPDLVDRLRLDRPLTEASAKTYYGGGAKGYTDYSRYQAG</sequence>
<evidence type="ECO:0000256" key="3">
    <source>
        <dbReference type="ARBA" id="ARBA00023002"/>
    </source>
</evidence>
<name>A0A5Q4ZDZ4_9BURK</name>
<evidence type="ECO:0000256" key="2">
    <source>
        <dbReference type="ARBA" id="ARBA00005979"/>
    </source>
</evidence>
<dbReference type="GO" id="GO:0016628">
    <property type="term" value="F:oxidoreductase activity, acting on the CH-CH group of donors, NAD or NADP as acceptor"/>
    <property type="evidence" value="ECO:0007669"/>
    <property type="project" value="UniProtKB-ARBA"/>
</dbReference>
<feature type="domain" description="NADH:flavin oxidoreductase/NADH oxidase N-terminal" evidence="4">
    <location>
        <begin position="5"/>
        <end position="336"/>
    </location>
</feature>
<keyword evidence="3 5" id="KW-0560">Oxidoreductase</keyword>
<protein>
    <submittedName>
        <fullName evidence="5">N-ethylmaleimide reductase</fullName>
        <ecNumber evidence="5">1.-.-.-</ecNumber>
    </submittedName>
</protein>
<comment type="cofactor">
    <cofactor evidence="1">
        <name>FMN</name>
        <dbReference type="ChEBI" id="CHEBI:58210"/>
    </cofactor>
</comment>
<dbReference type="CDD" id="cd02933">
    <property type="entry name" value="OYE_like_FMN"/>
    <property type="match status" value="1"/>
</dbReference>
<dbReference type="GO" id="GO:0010181">
    <property type="term" value="F:FMN binding"/>
    <property type="evidence" value="ECO:0007669"/>
    <property type="project" value="InterPro"/>
</dbReference>
<evidence type="ECO:0000256" key="1">
    <source>
        <dbReference type="ARBA" id="ARBA00001917"/>
    </source>
</evidence>
<organism evidence="5 6">
    <name type="scientific">Paraburkholderia dioscoreae</name>
    <dbReference type="NCBI Taxonomy" id="2604047"/>
    <lineage>
        <taxon>Bacteria</taxon>
        <taxon>Pseudomonadati</taxon>
        <taxon>Pseudomonadota</taxon>
        <taxon>Betaproteobacteria</taxon>
        <taxon>Burkholderiales</taxon>
        <taxon>Burkholderiaceae</taxon>
        <taxon>Paraburkholderia</taxon>
    </lineage>
</organism>
<comment type="similarity">
    <text evidence="2">Belongs to the NADH:flavin oxidoreductase/NADH oxidase family.</text>
</comment>
<proteinExistence type="inferred from homology"/>
<dbReference type="InterPro" id="IPR045247">
    <property type="entry name" value="Oye-like"/>
</dbReference>
<reference evidence="5 6" key="1">
    <citation type="submission" date="2019-08" db="EMBL/GenBank/DDBJ databases">
        <authorList>
            <person name="Herpell B J."/>
        </authorList>
    </citation>
    <scope>NUCLEOTIDE SEQUENCE [LARGE SCALE GENOMIC DNA]</scope>
    <source>
        <strain evidence="6">Msb3</strain>
    </source>
</reference>
<dbReference type="SUPFAM" id="SSF51395">
    <property type="entry name" value="FMN-linked oxidoreductases"/>
    <property type="match status" value="1"/>
</dbReference>
<dbReference type="GO" id="GO:0005829">
    <property type="term" value="C:cytosol"/>
    <property type="evidence" value="ECO:0007669"/>
    <property type="project" value="UniProtKB-ARBA"/>
</dbReference>
<keyword evidence="6" id="KW-1185">Reference proteome</keyword>
<dbReference type="RefSeq" id="WP_165186245.1">
    <property type="nucleotide sequence ID" value="NZ_LR699553.1"/>
</dbReference>